<sequence>MASRSLRRVGGQMHNNGNKPQATTTHLAHIRIHRPPKRIPGSVRPNNRRRTAFEADRPHASCRPRFPTRPPSVISILNHVLHTRLTNARKRNWTIRRLVYLSACLCLACSASISYIIR</sequence>
<comment type="caution">
    <text evidence="3">The sequence shown here is derived from an EMBL/GenBank/DDBJ whole genome shotgun (WGS) entry which is preliminary data.</text>
</comment>
<evidence type="ECO:0000256" key="2">
    <source>
        <dbReference type="SAM" id="Phobius"/>
    </source>
</evidence>
<evidence type="ECO:0000256" key="1">
    <source>
        <dbReference type="SAM" id="MobiDB-lite"/>
    </source>
</evidence>
<accession>A0A1Y1ZQA3</accession>
<keyword evidence="2" id="KW-0812">Transmembrane</keyword>
<dbReference type="Proteomes" id="UP000193144">
    <property type="component" value="Unassembled WGS sequence"/>
</dbReference>
<dbReference type="AlphaFoldDB" id="A0A1Y1ZQA3"/>
<reference evidence="3 4" key="1">
    <citation type="submission" date="2016-07" db="EMBL/GenBank/DDBJ databases">
        <title>Pervasive Adenine N6-methylation of Active Genes in Fungi.</title>
        <authorList>
            <consortium name="DOE Joint Genome Institute"/>
            <person name="Mondo S.J."/>
            <person name="Dannebaum R.O."/>
            <person name="Kuo R.C."/>
            <person name="Labutti K."/>
            <person name="Haridas S."/>
            <person name="Kuo A."/>
            <person name="Salamov A."/>
            <person name="Ahrendt S.R."/>
            <person name="Lipzen A."/>
            <person name="Sullivan W."/>
            <person name="Andreopoulos W.B."/>
            <person name="Clum A."/>
            <person name="Lindquist E."/>
            <person name="Daum C."/>
            <person name="Ramamoorthy G.K."/>
            <person name="Gryganskyi A."/>
            <person name="Culley D."/>
            <person name="Magnuson J.K."/>
            <person name="James T.Y."/>
            <person name="O'Malley M.A."/>
            <person name="Stajich J.E."/>
            <person name="Spatafora J.W."/>
            <person name="Visel A."/>
            <person name="Grigoriev I.V."/>
        </authorList>
    </citation>
    <scope>NUCLEOTIDE SEQUENCE [LARGE SCALE GENOMIC DNA]</scope>
    <source>
        <strain evidence="3 4">CBS 115471</strain>
    </source>
</reference>
<keyword evidence="2" id="KW-1133">Transmembrane helix</keyword>
<feature type="compositionally biased region" description="Polar residues" evidence="1">
    <location>
        <begin position="13"/>
        <end position="25"/>
    </location>
</feature>
<dbReference type="EMBL" id="MCFA01000051">
    <property type="protein sequence ID" value="ORY12432.1"/>
    <property type="molecule type" value="Genomic_DNA"/>
</dbReference>
<feature type="region of interest" description="Disordered" evidence="1">
    <location>
        <begin position="1"/>
        <end position="25"/>
    </location>
</feature>
<keyword evidence="2" id="KW-0472">Membrane</keyword>
<keyword evidence="4" id="KW-1185">Reference proteome</keyword>
<proteinExistence type="predicted"/>
<evidence type="ECO:0000313" key="3">
    <source>
        <dbReference type="EMBL" id="ORY12432.1"/>
    </source>
</evidence>
<protein>
    <submittedName>
        <fullName evidence="3">Uncharacterized protein</fullName>
    </submittedName>
</protein>
<organism evidence="3 4">
    <name type="scientific">Clohesyomyces aquaticus</name>
    <dbReference type="NCBI Taxonomy" id="1231657"/>
    <lineage>
        <taxon>Eukaryota</taxon>
        <taxon>Fungi</taxon>
        <taxon>Dikarya</taxon>
        <taxon>Ascomycota</taxon>
        <taxon>Pezizomycotina</taxon>
        <taxon>Dothideomycetes</taxon>
        <taxon>Pleosporomycetidae</taxon>
        <taxon>Pleosporales</taxon>
        <taxon>Lindgomycetaceae</taxon>
        <taxon>Clohesyomyces</taxon>
    </lineage>
</organism>
<feature type="transmembrane region" description="Helical" evidence="2">
    <location>
        <begin position="98"/>
        <end position="117"/>
    </location>
</feature>
<gene>
    <name evidence="3" type="ORF">BCR34DRAFT_300638</name>
</gene>
<name>A0A1Y1ZQA3_9PLEO</name>
<evidence type="ECO:0000313" key="4">
    <source>
        <dbReference type="Proteomes" id="UP000193144"/>
    </source>
</evidence>